<dbReference type="Proteomes" id="UP000284403">
    <property type="component" value="Unassembled WGS sequence"/>
</dbReference>
<keyword evidence="3 6" id="KW-1133">Transmembrane helix</keyword>
<dbReference type="EMBL" id="MKKU01000150">
    <property type="protein sequence ID" value="RNF21708.1"/>
    <property type="molecule type" value="Genomic_DNA"/>
</dbReference>
<proteinExistence type="predicted"/>
<feature type="transmembrane region" description="Helical" evidence="6">
    <location>
        <begin position="146"/>
        <end position="166"/>
    </location>
</feature>
<feature type="region of interest" description="Disordered" evidence="5">
    <location>
        <begin position="372"/>
        <end position="392"/>
    </location>
</feature>
<accession>A0A3R7MWB7</accession>
<feature type="region of interest" description="Disordered" evidence="5">
    <location>
        <begin position="106"/>
        <end position="136"/>
    </location>
</feature>
<reference evidence="7 8" key="1">
    <citation type="journal article" date="2018" name="BMC Genomics">
        <title>Genomic comparison of Trypanosoma conorhini and Trypanosoma rangeli to Trypanosoma cruzi strains of high and low virulence.</title>
        <authorList>
            <person name="Bradwell K.R."/>
            <person name="Koparde V.N."/>
            <person name="Matveyev A.V."/>
            <person name="Serrano M.G."/>
            <person name="Alves J.M."/>
            <person name="Parikh H."/>
            <person name="Huang B."/>
            <person name="Lee V."/>
            <person name="Espinosa-Alvarez O."/>
            <person name="Ortiz P.A."/>
            <person name="Costa-Martins A.G."/>
            <person name="Teixeira M.M."/>
            <person name="Buck G.A."/>
        </authorList>
    </citation>
    <scope>NUCLEOTIDE SEQUENCE [LARGE SCALE GENOMIC DNA]</scope>
    <source>
        <strain evidence="7 8">025E</strain>
    </source>
</reference>
<dbReference type="PANTHER" id="PTHR21576:SF46">
    <property type="entry name" value="NODULIN-LIKE DOMAIN-CONTAINING PROTEIN"/>
    <property type="match status" value="1"/>
</dbReference>
<feature type="transmembrane region" description="Helical" evidence="6">
    <location>
        <begin position="258"/>
        <end position="279"/>
    </location>
</feature>
<dbReference type="GeneID" id="40317100"/>
<protein>
    <recommendedName>
        <fullName evidence="9">Nodulin-like domain-containing protein</fullName>
    </recommendedName>
</protein>
<evidence type="ECO:0000256" key="4">
    <source>
        <dbReference type="ARBA" id="ARBA00023136"/>
    </source>
</evidence>
<dbReference type="InterPro" id="IPR036259">
    <property type="entry name" value="MFS_trans_sf"/>
</dbReference>
<evidence type="ECO:0000313" key="8">
    <source>
        <dbReference type="Proteomes" id="UP000284403"/>
    </source>
</evidence>
<feature type="transmembrane region" description="Helical" evidence="6">
    <location>
        <begin position="193"/>
        <end position="211"/>
    </location>
</feature>
<evidence type="ECO:0000256" key="6">
    <source>
        <dbReference type="SAM" id="Phobius"/>
    </source>
</evidence>
<feature type="transmembrane region" description="Helical" evidence="6">
    <location>
        <begin position="232"/>
        <end position="252"/>
    </location>
</feature>
<gene>
    <name evidence="7" type="ORF">Tco025E_03489</name>
</gene>
<feature type="transmembrane region" description="Helical" evidence="6">
    <location>
        <begin position="291"/>
        <end position="310"/>
    </location>
</feature>
<evidence type="ECO:0008006" key="9">
    <source>
        <dbReference type="Google" id="ProtNLM"/>
    </source>
</evidence>
<feature type="non-terminal residue" evidence="7">
    <location>
        <position position="1"/>
    </location>
</feature>
<keyword evidence="4 6" id="KW-0472">Membrane</keyword>
<dbReference type="SUPFAM" id="SSF103473">
    <property type="entry name" value="MFS general substrate transporter"/>
    <property type="match status" value="1"/>
</dbReference>
<dbReference type="GO" id="GO:0016020">
    <property type="term" value="C:membrane"/>
    <property type="evidence" value="ECO:0007669"/>
    <property type="project" value="UniProtKB-SubCell"/>
</dbReference>
<name>A0A3R7MWB7_9TRYP</name>
<evidence type="ECO:0000256" key="1">
    <source>
        <dbReference type="ARBA" id="ARBA00004141"/>
    </source>
</evidence>
<keyword evidence="8" id="KW-1185">Reference proteome</keyword>
<organism evidence="7 8">
    <name type="scientific">Trypanosoma conorhini</name>
    <dbReference type="NCBI Taxonomy" id="83891"/>
    <lineage>
        <taxon>Eukaryota</taxon>
        <taxon>Discoba</taxon>
        <taxon>Euglenozoa</taxon>
        <taxon>Kinetoplastea</taxon>
        <taxon>Metakinetoplastina</taxon>
        <taxon>Trypanosomatida</taxon>
        <taxon>Trypanosomatidae</taxon>
        <taxon>Trypanosoma</taxon>
    </lineage>
</organism>
<evidence type="ECO:0000256" key="2">
    <source>
        <dbReference type="ARBA" id="ARBA00022692"/>
    </source>
</evidence>
<feature type="transmembrane region" description="Helical" evidence="6">
    <location>
        <begin position="337"/>
        <end position="356"/>
    </location>
</feature>
<feature type="transmembrane region" description="Helical" evidence="6">
    <location>
        <begin position="36"/>
        <end position="58"/>
    </location>
</feature>
<comment type="subcellular location">
    <subcellularLocation>
        <location evidence="1">Membrane</location>
        <topology evidence="1">Multi-pass membrane protein</topology>
    </subcellularLocation>
</comment>
<evidence type="ECO:0000313" key="7">
    <source>
        <dbReference type="EMBL" id="RNF21708.1"/>
    </source>
</evidence>
<comment type="caution">
    <text evidence="7">The sequence shown here is derived from an EMBL/GenBank/DDBJ whole genome shotgun (WGS) entry which is preliminary data.</text>
</comment>
<feature type="compositionally biased region" description="Acidic residues" evidence="5">
    <location>
        <begin position="382"/>
        <end position="392"/>
    </location>
</feature>
<keyword evidence="2 6" id="KW-0812">Transmembrane</keyword>
<dbReference type="RefSeq" id="XP_029229618.1">
    <property type="nucleotide sequence ID" value="XM_029370407.1"/>
</dbReference>
<dbReference type="PANTHER" id="PTHR21576">
    <property type="entry name" value="UNCHARACTERIZED NODULIN-LIKE PROTEIN"/>
    <property type="match status" value="1"/>
</dbReference>
<dbReference type="OrthoDB" id="252017at2759"/>
<dbReference type="AlphaFoldDB" id="A0A3R7MWB7"/>
<evidence type="ECO:0000256" key="3">
    <source>
        <dbReference type="ARBA" id="ARBA00022989"/>
    </source>
</evidence>
<evidence type="ECO:0000256" key="5">
    <source>
        <dbReference type="SAM" id="MobiDB-lite"/>
    </source>
</evidence>
<feature type="transmembrane region" description="Helical" evidence="6">
    <location>
        <begin position="64"/>
        <end position="86"/>
    </location>
</feature>
<sequence>PCAWRKSRLSSEEIAEREKTLELYMAQRAPSRRLKIGFALVIGMLIFSTVQSIATAYVKTSHAGYLAISIVALLLMASFTAMAMPFRFLGRYTPVRATHMEGIGEAATEPLPQRLGEDASAGPEAEGNGHPPKQPPIPAPQYQGSFWAHLLSIDLWAMWLACFGMWGTGTVMQMNAAQIYRSKNNGGFDTRTLTLYVAIMSVGSAVGRISTGCLDMKLAAWNRAGKSQMLTTIALPIGPLLMVLAYLFFAVLPSGALILPFLLGAIGNGVGWGVGALAMRMMYAEDIGKHYNFCFSSGAVSTVVLNRFMFGEMYDAEGRKRGEFPSCNAPSCVQKQMFILIAVNVVATFAAVAVHWRFSRFTQSKLEEQRAAAEAEANGGEVGEELLEEPSK</sequence>